<accession>A0A2T0RS93</accession>
<evidence type="ECO:0000313" key="1">
    <source>
        <dbReference type="EMBL" id="PRY24054.1"/>
    </source>
</evidence>
<evidence type="ECO:0000313" key="2">
    <source>
        <dbReference type="Proteomes" id="UP000239209"/>
    </source>
</evidence>
<dbReference type="Proteomes" id="UP000239209">
    <property type="component" value="Unassembled WGS sequence"/>
</dbReference>
<dbReference type="EMBL" id="PVZG01000014">
    <property type="protein sequence ID" value="PRY24054.1"/>
    <property type="molecule type" value="Genomic_DNA"/>
</dbReference>
<comment type="caution">
    <text evidence="1">The sequence shown here is derived from an EMBL/GenBank/DDBJ whole genome shotgun (WGS) entry which is preliminary data.</text>
</comment>
<name>A0A2T0RS93_9ACTN</name>
<protein>
    <submittedName>
        <fullName evidence="1">Uncharacterized protein</fullName>
    </submittedName>
</protein>
<dbReference type="RefSeq" id="WP_146164175.1">
    <property type="nucleotide sequence ID" value="NZ_PVZG01000014.1"/>
</dbReference>
<dbReference type="AlphaFoldDB" id="A0A2T0RS93"/>
<gene>
    <name evidence="1" type="ORF">CLV70_114187</name>
</gene>
<keyword evidence="2" id="KW-1185">Reference proteome</keyword>
<reference evidence="1 2" key="1">
    <citation type="submission" date="2018-03" db="EMBL/GenBank/DDBJ databases">
        <title>Genomic Encyclopedia of Archaeal and Bacterial Type Strains, Phase II (KMG-II): from individual species to whole genera.</title>
        <authorList>
            <person name="Goeker M."/>
        </authorList>
    </citation>
    <scope>NUCLEOTIDE SEQUENCE [LARGE SCALE GENOMIC DNA]</scope>
    <source>
        <strain evidence="1 2">DSM 45348</strain>
    </source>
</reference>
<sequence length="87" mass="9215">MTHTSGLVGDALAAVEEARLHGYSEGAALAAAVDHLEDATRDQAVIIAGVLATWLALQMRPTYSEDMPAWIEFVSGCMNREQIGGAD</sequence>
<proteinExistence type="predicted"/>
<organism evidence="1 2">
    <name type="scientific">Pseudosporangium ferrugineum</name>
    <dbReference type="NCBI Taxonomy" id="439699"/>
    <lineage>
        <taxon>Bacteria</taxon>
        <taxon>Bacillati</taxon>
        <taxon>Actinomycetota</taxon>
        <taxon>Actinomycetes</taxon>
        <taxon>Micromonosporales</taxon>
        <taxon>Micromonosporaceae</taxon>
        <taxon>Pseudosporangium</taxon>
    </lineage>
</organism>